<evidence type="ECO:0000313" key="3">
    <source>
        <dbReference type="Proteomes" id="UP000006911"/>
    </source>
</evidence>
<name>D5GH27_TUBMM</name>
<proteinExistence type="predicted"/>
<feature type="region of interest" description="Disordered" evidence="1">
    <location>
        <begin position="625"/>
        <end position="655"/>
    </location>
</feature>
<feature type="region of interest" description="Disordered" evidence="1">
    <location>
        <begin position="321"/>
        <end position="465"/>
    </location>
</feature>
<dbReference type="InterPro" id="IPR031355">
    <property type="entry name" value="YBL010C/LAA2-like"/>
</dbReference>
<dbReference type="eggNOG" id="ENOG502RZVD">
    <property type="taxonomic scope" value="Eukaryota"/>
</dbReference>
<dbReference type="Proteomes" id="UP000006911">
    <property type="component" value="Unassembled WGS sequence"/>
</dbReference>
<organism evidence="2 3">
    <name type="scientific">Tuber melanosporum (strain Mel28)</name>
    <name type="common">Perigord black truffle</name>
    <dbReference type="NCBI Taxonomy" id="656061"/>
    <lineage>
        <taxon>Eukaryota</taxon>
        <taxon>Fungi</taxon>
        <taxon>Dikarya</taxon>
        <taxon>Ascomycota</taxon>
        <taxon>Pezizomycotina</taxon>
        <taxon>Pezizomycetes</taxon>
        <taxon>Pezizales</taxon>
        <taxon>Tuberaceae</taxon>
        <taxon>Tuber</taxon>
    </lineage>
</organism>
<feature type="compositionally biased region" description="Basic and acidic residues" evidence="1">
    <location>
        <begin position="171"/>
        <end position="181"/>
    </location>
</feature>
<feature type="compositionally biased region" description="Basic residues" evidence="1">
    <location>
        <begin position="631"/>
        <end position="650"/>
    </location>
</feature>
<dbReference type="AlphaFoldDB" id="D5GH27"/>
<dbReference type="HOGENOM" id="CLU_022564_1_0_1"/>
<protein>
    <submittedName>
        <fullName evidence="2">(Perigord truffle) hypothetical protein</fullName>
    </submittedName>
</protein>
<dbReference type="STRING" id="656061.D5GH27"/>
<feature type="compositionally biased region" description="Basic and acidic residues" evidence="1">
    <location>
        <begin position="326"/>
        <end position="353"/>
    </location>
</feature>
<sequence>MVLAICPFSLLDSNDPSGQTLTSEIDNYKRRGRYIEGKMDPPTTPESGLFHPARDSMQVHSETHSGYTSSNEDHFSDAPEGPDAVAEVDNDKRLPTSPPLPPSLPSIPLVLVEKIDERPSHGEVPGTGAFEGRTAGARPDVIRIQPLPDLLAAVPRAFGDNPEGEEQEKEEESKGEVETSRSDVPITIVERVGSTPAHGEIPGTEAFAKRLVDAAPDVIRTATTSPIPTTVVSIVDSDKPLHGEVLGTEAYKMRAADAQPDVVVKWNEEEDKIARRVKSERERIEKLMMNPGRARSVSPGQGPKSVAPAVKGRVDSVSITLPIGEPEGKEGKEKEINGVEKGGKEDDTVKEQPLRSQSPISSQKCGPPVPVGEPEITHDAPIGAGVERAKEETKEVPAEESGAEDAKEEVKGQVIDGVNAGKNGKVEEREEDEAAEEEEKEETTAKEDEIRGEEAEDDDGFGDDDFDDFGEVVEGEEFDDFGGFGEAEAFEPPPVEAAPPPAPPQIPVIPVPVLDFERLDDEDTIRRAAAEAMAIMFPIDKEKYKSITPISIDDNAFLTERSLSLWNQLSAPPPLQPPNWKMSRIRRLFLVSLGVPVDLDEILPAETKQKKLVLPSVNIARKSIDESAGRRNSRSRSRARRSTSSSRRKSGVIGPEALDVPGARILCSTSDVALWGLTVEELKEHIKKLESITCTASEVLTYWLKKREGAISDKETFETVIESLVGYARKKRQNG</sequence>
<feature type="compositionally biased region" description="Basic and acidic residues" evidence="1">
    <location>
        <begin position="387"/>
        <end position="397"/>
    </location>
</feature>
<evidence type="ECO:0000256" key="1">
    <source>
        <dbReference type="SAM" id="MobiDB-lite"/>
    </source>
</evidence>
<dbReference type="PANTHER" id="PTHR38698:SF1">
    <property type="entry name" value="FUNGAL PROTEIN"/>
    <property type="match status" value="1"/>
</dbReference>
<feature type="region of interest" description="Disordered" evidence="1">
    <location>
        <begin position="63"/>
        <end position="86"/>
    </location>
</feature>
<dbReference type="EMBL" id="FN430297">
    <property type="protein sequence ID" value="CAZ83820.1"/>
    <property type="molecule type" value="Genomic_DNA"/>
</dbReference>
<keyword evidence="3" id="KW-1185">Reference proteome</keyword>
<reference evidence="2 3" key="1">
    <citation type="journal article" date="2010" name="Nature">
        <title>Perigord black truffle genome uncovers evolutionary origins and mechanisms of symbiosis.</title>
        <authorList>
            <person name="Martin F."/>
            <person name="Kohler A."/>
            <person name="Murat C."/>
            <person name="Balestrini R."/>
            <person name="Coutinho P.M."/>
            <person name="Jaillon O."/>
            <person name="Montanini B."/>
            <person name="Morin E."/>
            <person name="Noel B."/>
            <person name="Percudani R."/>
            <person name="Porcel B."/>
            <person name="Rubini A."/>
            <person name="Amicucci A."/>
            <person name="Amselem J."/>
            <person name="Anthouard V."/>
            <person name="Arcioni S."/>
            <person name="Artiguenave F."/>
            <person name="Aury J.M."/>
            <person name="Ballario P."/>
            <person name="Bolchi A."/>
            <person name="Brenna A."/>
            <person name="Brun A."/>
            <person name="Buee M."/>
            <person name="Cantarel B."/>
            <person name="Chevalier G."/>
            <person name="Couloux A."/>
            <person name="Da Silva C."/>
            <person name="Denoeud F."/>
            <person name="Duplessis S."/>
            <person name="Ghignone S."/>
            <person name="Hilselberger B."/>
            <person name="Iotti M."/>
            <person name="Marcais B."/>
            <person name="Mello A."/>
            <person name="Miranda M."/>
            <person name="Pacioni G."/>
            <person name="Quesneville H."/>
            <person name="Riccioni C."/>
            <person name="Ruotolo R."/>
            <person name="Splivallo R."/>
            <person name="Stocchi V."/>
            <person name="Tisserant E."/>
            <person name="Viscomi A.R."/>
            <person name="Zambonelli A."/>
            <person name="Zampieri E."/>
            <person name="Henrissat B."/>
            <person name="Lebrun M.H."/>
            <person name="Paolocci F."/>
            <person name="Bonfante P."/>
            <person name="Ottonello S."/>
            <person name="Wincker P."/>
        </authorList>
    </citation>
    <scope>NUCLEOTIDE SEQUENCE [LARGE SCALE GENOMIC DNA]</scope>
    <source>
        <strain evidence="2 3">Mel28</strain>
    </source>
</reference>
<dbReference type="RefSeq" id="XP_002839629.1">
    <property type="nucleotide sequence ID" value="XM_002839583.1"/>
</dbReference>
<dbReference type="KEGG" id="tml:GSTUM_00007672001"/>
<feature type="region of interest" description="Disordered" evidence="1">
    <location>
        <begin position="155"/>
        <end position="183"/>
    </location>
</feature>
<dbReference type="PANTHER" id="PTHR38698">
    <property type="entry name" value="EXPRESSED PROTEIN"/>
    <property type="match status" value="1"/>
</dbReference>
<evidence type="ECO:0000313" key="2">
    <source>
        <dbReference type="EMBL" id="CAZ83820.1"/>
    </source>
</evidence>
<feature type="compositionally biased region" description="Basic and acidic residues" evidence="1">
    <location>
        <begin position="442"/>
        <end position="453"/>
    </location>
</feature>
<feature type="compositionally biased region" description="Acidic residues" evidence="1">
    <location>
        <begin position="429"/>
        <end position="441"/>
    </location>
</feature>
<dbReference type="GeneID" id="9185074"/>
<gene>
    <name evidence="2" type="ORF">GSTUM_00007672001</name>
</gene>
<feature type="compositionally biased region" description="Acidic residues" evidence="1">
    <location>
        <begin position="454"/>
        <end position="465"/>
    </location>
</feature>
<dbReference type="InParanoid" id="D5GH27"/>
<dbReference type="Pfam" id="PF17104">
    <property type="entry name" value="YBL010C_LAA2"/>
    <property type="match status" value="1"/>
</dbReference>
<feature type="compositionally biased region" description="Polar residues" evidence="1">
    <location>
        <begin position="354"/>
        <end position="364"/>
    </location>
</feature>
<accession>D5GH27</accession>